<comment type="similarity">
    <text evidence="1 5">Belongs to the universal ribosomal protein uL4 family.</text>
</comment>
<organism evidence="7 8">
    <name type="scientific">Acidihalobacter ferrooxydans</name>
    <dbReference type="NCBI Taxonomy" id="1765967"/>
    <lineage>
        <taxon>Bacteria</taxon>
        <taxon>Pseudomonadati</taxon>
        <taxon>Pseudomonadota</taxon>
        <taxon>Gammaproteobacteria</taxon>
        <taxon>Chromatiales</taxon>
        <taxon>Ectothiorhodospiraceae</taxon>
        <taxon>Acidihalobacter</taxon>
    </lineage>
</organism>
<proteinExistence type="inferred from homology"/>
<dbReference type="Gene3D" id="3.40.1370.10">
    <property type="match status" value="1"/>
</dbReference>
<feature type="region of interest" description="Disordered" evidence="6">
    <location>
        <begin position="44"/>
        <end position="64"/>
    </location>
</feature>
<dbReference type="GO" id="GO:0005840">
    <property type="term" value="C:ribosome"/>
    <property type="evidence" value="ECO:0007669"/>
    <property type="project" value="UniProtKB-KW"/>
</dbReference>
<dbReference type="SUPFAM" id="SSF52166">
    <property type="entry name" value="Ribosomal protein L4"/>
    <property type="match status" value="1"/>
</dbReference>
<dbReference type="STRING" id="1765967.BW247_14080"/>
<dbReference type="HAMAP" id="MF_01328_B">
    <property type="entry name" value="Ribosomal_uL4_B"/>
    <property type="match status" value="1"/>
</dbReference>
<dbReference type="GO" id="GO:0019843">
    <property type="term" value="F:rRNA binding"/>
    <property type="evidence" value="ECO:0007669"/>
    <property type="project" value="UniProtKB-UniRule"/>
</dbReference>
<dbReference type="GO" id="GO:0006412">
    <property type="term" value="P:translation"/>
    <property type="evidence" value="ECO:0007669"/>
    <property type="project" value="UniProtKB-UniRule"/>
</dbReference>
<protein>
    <recommendedName>
        <fullName evidence="4 5">Large ribosomal subunit protein uL4</fullName>
    </recommendedName>
</protein>
<evidence type="ECO:0000256" key="3">
    <source>
        <dbReference type="ARBA" id="ARBA00023274"/>
    </source>
</evidence>
<dbReference type="AlphaFoldDB" id="A0A1P8UJW4"/>
<dbReference type="KEGG" id="afy:BW247_14080"/>
<reference evidence="7 8" key="1">
    <citation type="submission" date="2017-01" db="EMBL/GenBank/DDBJ databases">
        <title>Draft sequence of Acidihalobacter ferrooxidans strain DSM 14175 (strain V8).</title>
        <authorList>
            <person name="Khaleque H.N."/>
            <person name="Ramsay J.P."/>
            <person name="Murphy R.J.T."/>
            <person name="Kaksonen A.H."/>
            <person name="Boxall N.J."/>
            <person name="Watkin E.L.J."/>
        </authorList>
    </citation>
    <scope>NUCLEOTIDE SEQUENCE [LARGE SCALE GENOMIC DNA]</scope>
    <source>
        <strain evidence="7 8">V8</strain>
    </source>
</reference>
<sequence>MEFQVQGGNAISLADGLFDRDFNESLVHQAIVAYMAGGRSGTKAQKSRAEVRGGGIKPWRQKGTGRARAGSIRSPIWVGGGRAFAAKPRSYAQKLNKKMYRAAMRSIFSELVRQDRLVAVEAFSLDAPKTKSFLAVLDGVVSERNALIVIDQPDEALWLGARNVPHVEVTDVAGLDPVRLVGYERVVVTVAALKQIEEWLA</sequence>
<keyword evidence="5" id="KW-0694">RNA-binding</keyword>
<dbReference type="NCBIfam" id="TIGR03953">
    <property type="entry name" value="rplD_bact"/>
    <property type="match status" value="1"/>
</dbReference>
<keyword evidence="5" id="KW-0699">rRNA-binding</keyword>
<evidence type="ECO:0000256" key="2">
    <source>
        <dbReference type="ARBA" id="ARBA00022980"/>
    </source>
</evidence>
<dbReference type="EMBL" id="CP019434">
    <property type="protein sequence ID" value="APZ44084.1"/>
    <property type="molecule type" value="Genomic_DNA"/>
</dbReference>
<dbReference type="InterPro" id="IPR002136">
    <property type="entry name" value="Ribosomal_uL4"/>
</dbReference>
<dbReference type="InterPro" id="IPR023574">
    <property type="entry name" value="Ribosomal_uL4_dom_sf"/>
</dbReference>
<dbReference type="RefSeq" id="WP_076837707.1">
    <property type="nucleotide sequence ID" value="NZ_CP019434.1"/>
</dbReference>
<dbReference type="GO" id="GO:0003735">
    <property type="term" value="F:structural constituent of ribosome"/>
    <property type="evidence" value="ECO:0007669"/>
    <property type="project" value="InterPro"/>
</dbReference>
<evidence type="ECO:0000313" key="8">
    <source>
        <dbReference type="Proteomes" id="UP000243807"/>
    </source>
</evidence>
<dbReference type="InterPro" id="IPR013005">
    <property type="entry name" value="Ribosomal_uL4-like"/>
</dbReference>
<keyword evidence="2 5" id="KW-0689">Ribosomal protein</keyword>
<evidence type="ECO:0000256" key="6">
    <source>
        <dbReference type="SAM" id="MobiDB-lite"/>
    </source>
</evidence>
<keyword evidence="8" id="KW-1185">Reference proteome</keyword>
<dbReference type="OrthoDB" id="9803201at2"/>
<gene>
    <name evidence="5" type="primary">rplD</name>
    <name evidence="7" type="ORF">BW247_14080</name>
</gene>
<evidence type="ECO:0000256" key="4">
    <source>
        <dbReference type="ARBA" id="ARBA00035244"/>
    </source>
</evidence>
<name>A0A1P8UJW4_9GAMM</name>
<keyword evidence="3 5" id="KW-0687">Ribonucleoprotein</keyword>
<dbReference type="Pfam" id="PF00573">
    <property type="entry name" value="Ribosomal_L4"/>
    <property type="match status" value="1"/>
</dbReference>
<comment type="function">
    <text evidence="5">One of the primary rRNA binding proteins, this protein initially binds near the 5'-end of the 23S rRNA. It is important during the early stages of 50S assembly. It makes multiple contacts with different domains of the 23S rRNA in the assembled 50S subunit and ribosome.</text>
</comment>
<comment type="subunit">
    <text evidence="5">Part of the 50S ribosomal subunit.</text>
</comment>
<dbReference type="Proteomes" id="UP000243807">
    <property type="component" value="Chromosome"/>
</dbReference>
<comment type="function">
    <text evidence="5">Forms part of the polypeptide exit tunnel.</text>
</comment>
<evidence type="ECO:0000313" key="7">
    <source>
        <dbReference type="EMBL" id="APZ44084.1"/>
    </source>
</evidence>
<evidence type="ECO:0000256" key="1">
    <source>
        <dbReference type="ARBA" id="ARBA00010528"/>
    </source>
</evidence>
<accession>A0A1P8UJW4</accession>
<evidence type="ECO:0000256" key="5">
    <source>
        <dbReference type="HAMAP-Rule" id="MF_01328"/>
    </source>
</evidence>
<dbReference type="PANTHER" id="PTHR10746:SF6">
    <property type="entry name" value="LARGE RIBOSOMAL SUBUNIT PROTEIN UL4M"/>
    <property type="match status" value="1"/>
</dbReference>
<dbReference type="PANTHER" id="PTHR10746">
    <property type="entry name" value="50S RIBOSOMAL PROTEIN L4"/>
    <property type="match status" value="1"/>
</dbReference>
<dbReference type="GO" id="GO:1990904">
    <property type="term" value="C:ribonucleoprotein complex"/>
    <property type="evidence" value="ECO:0007669"/>
    <property type="project" value="UniProtKB-KW"/>
</dbReference>